<dbReference type="Proteomes" id="UP000603640">
    <property type="component" value="Unassembled WGS sequence"/>
</dbReference>
<accession>A0A923N8E8</accession>
<proteinExistence type="predicted"/>
<dbReference type="PROSITE" id="PS51257">
    <property type="entry name" value="PROKAR_LIPOPROTEIN"/>
    <property type="match status" value="1"/>
</dbReference>
<dbReference type="InterPro" id="IPR007497">
    <property type="entry name" value="SIMPL/DUF541"/>
</dbReference>
<evidence type="ECO:0000313" key="4">
    <source>
        <dbReference type="Proteomes" id="UP000603640"/>
    </source>
</evidence>
<protein>
    <submittedName>
        <fullName evidence="3">SIMPL domain-containing protein</fullName>
    </submittedName>
</protein>
<keyword evidence="1" id="KW-0175">Coiled coil</keyword>
<keyword evidence="4" id="KW-1185">Reference proteome</keyword>
<evidence type="ECO:0000256" key="2">
    <source>
        <dbReference type="SAM" id="SignalP"/>
    </source>
</evidence>
<dbReference type="Pfam" id="PF04402">
    <property type="entry name" value="SIMPL"/>
    <property type="match status" value="1"/>
</dbReference>
<dbReference type="EMBL" id="JACRVF010000001">
    <property type="protein sequence ID" value="MBC5992360.1"/>
    <property type="molecule type" value="Genomic_DNA"/>
</dbReference>
<dbReference type="AlphaFoldDB" id="A0A923N8E8"/>
<sequence length="210" mass="24107">MKRLFQFSAAFLIGAALFSGCEPVEAEENFVEVIGEFEQPSPESGYRLNLSYNGPMTKRDGFAKWVDSVQQQVPSMVKLSENIYVNYLPEEMNRRPGRNDMHTSISYLLTASDSTLYNRLVKDLLKTDLPFSINVMGTYIDPARKTKLQQEMMEKAVENAKQKIEHLSGDNQTYKIVSIEELDNVTPYGPEYYDINRRMVSRVKVKARLN</sequence>
<evidence type="ECO:0000313" key="3">
    <source>
        <dbReference type="EMBL" id="MBC5992360.1"/>
    </source>
</evidence>
<evidence type="ECO:0000256" key="1">
    <source>
        <dbReference type="SAM" id="Coils"/>
    </source>
</evidence>
<organism evidence="3 4">
    <name type="scientific">Pontibacter cellulosilyticus</name>
    <dbReference type="NCBI Taxonomy" id="1720253"/>
    <lineage>
        <taxon>Bacteria</taxon>
        <taxon>Pseudomonadati</taxon>
        <taxon>Bacteroidota</taxon>
        <taxon>Cytophagia</taxon>
        <taxon>Cytophagales</taxon>
        <taxon>Hymenobacteraceae</taxon>
        <taxon>Pontibacter</taxon>
    </lineage>
</organism>
<name>A0A923N8E8_9BACT</name>
<gene>
    <name evidence="3" type="ORF">H8S84_05860</name>
</gene>
<comment type="caution">
    <text evidence="3">The sequence shown here is derived from an EMBL/GenBank/DDBJ whole genome shotgun (WGS) entry which is preliminary data.</text>
</comment>
<keyword evidence="2" id="KW-0732">Signal</keyword>
<feature type="chain" id="PRO_5037046166" evidence="2">
    <location>
        <begin position="27"/>
        <end position="210"/>
    </location>
</feature>
<reference evidence="3" key="1">
    <citation type="submission" date="2020-08" db="EMBL/GenBank/DDBJ databases">
        <title>Pontibacter sp. SD6 16S ribosomal RNA gene Genome sequencing and assembly.</title>
        <authorList>
            <person name="Kang M."/>
        </authorList>
    </citation>
    <scope>NUCLEOTIDE SEQUENCE</scope>
    <source>
        <strain evidence="3">SD6</strain>
    </source>
</reference>
<dbReference type="RefSeq" id="WP_187066307.1">
    <property type="nucleotide sequence ID" value="NZ_JACRVF010000001.1"/>
</dbReference>
<feature type="signal peptide" evidence="2">
    <location>
        <begin position="1"/>
        <end position="26"/>
    </location>
</feature>
<feature type="coiled-coil region" evidence="1">
    <location>
        <begin position="143"/>
        <end position="170"/>
    </location>
</feature>